<evidence type="ECO:0000259" key="4">
    <source>
        <dbReference type="Pfam" id="PF07635"/>
    </source>
</evidence>
<dbReference type="Gene3D" id="2.60.120.200">
    <property type="match status" value="1"/>
</dbReference>
<dbReference type="Pfam" id="PF07583">
    <property type="entry name" value="PSCyt2"/>
    <property type="match status" value="1"/>
</dbReference>
<dbReference type="InterPro" id="IPR013320">
    <property type="entry name" value="ConA-like_dom_sf"/>
</dbReference>
<evidence type="ECO:0000313" key="6">
    <source>
        <dbReference type="Proteomes" id="UP000317171"/>
    </source>
</evidence>
<dbReference type="Pfam" id="PF07587">
    <property type="entry name" value="PSD1"/>
    <property type="match status" value="1"/>
</dbReference>
<keyword evidence="6" id="KW-1185">Reference proteome</keyword>
<dbReference type="AlphaFoldDB" id="A0A517RGT0"/>
<organism evidence="5 6">
    <name type="scientific">Gimesia alba</name>
    <dbReference type="NCBI Taxonomy" id="2527973"/>
    <lineage>
        <taxon>Bacteria</taxon>
        <taxon>Pseudomonadati</taxon>
        <taxon>Planctomycetota</taxon>
        <taxon>Planctomycetia</taxon>
        <taxon>Planctomycetales</taxon>
        <taxon>Planctomycetaceae</taxon>
        <taxon>Gimesia</taxon>
    </lineage>
</organism>
<dbReference type="PANTHER" id="PTHR35889">
    <property type="entry name" value="CYCLOINULO-OLIGOSACCHARIDE FRUCTANOTRANSFERASE-RELATED"/>
    <property type="match status" value="1"/>
</dbReference>
<dbReference type="SUPFAM" id="SSF49899">
    <property type="entry name" value="Concanavalin A-like lectins/glucanases"/>
    <property type="match status" value="1"/>
</dbReference>
<evidence type="ECO:0000313" key="5">
    <source>
        <dbReference type="EMBL" id="QDT43063.1"/>
    </source>
</evidence>
<dbReference type="EMBL" id="CP036269">
    <property type="protein sequence ID" value="QDT43063.1"/>
    <property type="molecule type" value="Genomic_DNA"/>
</dbReference>
<dbReference type="GO" id="GO:0020037">
    <property type="term" value="F:heme binding"/>
    <property type="evidence" value="ECO:0007669"/>
    <property type="project" value="InterPro"/>
</dbReference>
<accession>A0A517RGT0</accession>
<dbReference type="KEGG" id="gaz:Pan241w_31600"/>
<evidence type="ECO:0000256" key="1">
    <source>
        <dbReference type="SAM" id="SignalP"/>
    </source>
</evidence>
<name>A0A517RGT0_9PLAN</name>
<keyword evidence="1" id="KW-0732">Signal</keyword>
<dbReference type="RefSeq" id="WP_145217320.1">
    <property type="nucleotide sequence ID" value="NZ_CP036269.1"/>
</dbReference>
<dbReference type="PANTHER" id="PTHR35889:SF3">
    <property type="entry name" value="F-BOX DOMAIN-CONTAINING PROTEIN"/>
    <property type="match status" value="1"/>
</dbReference>
<feature type="domain" description="DUF1553" evidence="3">
    <location>
        <begin position="546"/>
        <end position="788"/>
    </location>
</feature>
<dbReference type="OrthoDB" id="127107at2"/>
<evidence type="ECO:0000259" key="3">
    <source>
        <dbReference type="Pfam" id="PF07587"/>
    </source>
</evidence>
<dbReference type="InterPro" id="IPR011429">
    <property type="entry name" value="Cyt_c_Planctomycete-type"/>
</dbReference>
<dbReference type="Proteomes" id="UP000317171">
    <property type="component" value="Chromosome"/>
</dbReference>
<feature type="signal peptide" evidence="1">
    <location>
        <begin position="1"/>
        <end position="24"/>
    </location>
</feature>
<evidence type="ECO:0000259" key="2">
    <source>
        <dbReference type="Pfam" id="PF07583"/>
    </source>
</evidence>
<dbReference type="InterPro" id="IPR036909">
    <property type="entry name" value="Cyt_c-like_dom_sf"/>
</dbReference>
<feature type="domain" description="DUF1549" evidence="2">
    <location>
        <begin position="170"/>
        <end position="374"/>
    </location>
</feature>
<protein>
    <submittedName>
        <fullName evidence="5">Planctomycete cytochrome C</fullName>
    </submittedName>
</protein>
<feature type="domain" description="Cytochrome C Planctomycete-type" evidence="4">
    <location>
        <begin position="47"/>
        <end position="103"/>
    </location>
</feature>
<feature type="chain" id="PRO_5022239802" evidence="1">
    <location>
        <begin position="25"/>
        <end position="1072"/>
    </location>
</feature>
<sequence length="1072" mass="123128" precursor="true">MRNLFKNSVCIYFIFLPMMSSANAADLSPEVMKFFEKEVRPLLSKHCWSCHGEQEQKGALRLDTRGHLLLGGESGKSIIPGKPDESLLIESVRYESYEMPPSGKLKEDQIKVLERWVSLGAPWPGADDSVPVRKGQGPEFTDEDRTWWAIQPLLDVTVPVTKTRGWCRNEVDQFILSRLEQHGLTAAPEASREALIRRVYFDLHGLPPTPEEVQNFVNDPRPDAYEKLVDRLLESPRYGERWARHWLDVARYADSDGYRADGYRPNAWRYRDYVIRSFNEDKPYNQFVQEQLAGDELFPNDVDAQIATGFLTHGIYEWNSRDVAGQWDIMLNELTDTVGDVFLGVSMQCAKCHDHKFDPILQKDYFQLRAFFEPILIQASREVATPEQLEKHRLEMDAWEQATEKIRKELSEIEAPYREKAKAVIKSFPPNIQAMINKPEDERSPKEQQLVRLAWRQVEHNYKNLDKQLKPADKEKVLALRRKLEKYDKQKPAPLPVAQQVRDVGPDAPRTTIPKKRTECEPGFLSILDESAVDYFGAPRKDTTSRRTALARWLTQQSNPLSTRVIVNRIWQYHFGKGLAPHSSDLGRLGGTPSHPELLDWLTRNFLERGWRFKSLHRLIVTSATYRQSTQHPLEKEMVSIDPANKYYWSAETRRLDAEQIRDSILAVTGQLDLQAGGPGVTPSIPRRSIYLRVMRNSRDPLLDVFDLPRFFVSVPARDTTTSPVQSLQLFNSQQMLRFADQLSKRADDEVAAVPDKEKERAALKRAWEIVFGRTVTNDELLMAEEFLNRQSKLLSEQKPTVNLQQVETATMPYRNGQSVVFHADKPSSFYVADDKRLTPENCTIEAFFQIRSVYESGAVRTLVSKWSGKVSEPGWLFGVTGRGSRRKPQTLVFRTYGKKSDGTVRDEIVFSDQHIEFNTPYYAAVSFHVSGKRAGEIDFYLKDLSNDDEQLGRITKKHNTIQVLGNNNQPLAIGRMVRNRNSLFDGLIDDIRITSEALDVPSLLFTQESVMKETLGYWKFDPVPGMFQDSSTNQYNITQNDRMTSAGNPRREAFVDLCHILLNSNEFLYVH</sequence>
<dbReference type="GO" id="GO:0009055">
    <property type="term" value="F:electron transfer activity"/>
    <property type="evidence" value="ECO:0007669"/>
    <property type="project" value="InterPro"/>
</dbReference>
<reference evidence="5 6" key="1">
    <citation type="submission" date="2019-02" db="EMBL/GenBank/DDBJ databases">
        <title>Deep-cultivation of Planctomycetes and their phenomic and genomic characterization uncovers novel biology.</title>
        <authorList>
            <person name="Wiegand S."/>
            <person name="Jogler M."/>
            <person name="Boedeker C."/>
            <person name="Pinto D."/>
            <person name="Vollmers J."/>
            <person name="Rivas-Marin E."/>
            <person name="Kohn T."/>
            <person name="Peeters S.H."/>
            <person name="Heuer A."/>
            <person name="Rast P."/>
            <person name="Oberbeckmann S."/>
            <person name="Bunk B."/>
            <person name="Jeske O."/>
            <person name="Meyerdierks A."/>
            <person name="Storesund J.E."/>
            <person name="Kallscheuer N."/>
            <person name="Luecker S."/>
            <person name="Lage O.M."/>
            <person name="Pohl T."/>
            <person name="Merkel B.J."/>
            <person name="Hornburger P."/>
            <person name="Mueller R.-W."/>
            <person name="Bruemmer F."/>
            <person name="Labrenz M."/>
            <person name="Spormann A.M."/>
            <person name="Op den Camp H."/>
            <person name="Overmann J."/>
            <person name="Amann R."/>
            <person name="Jetten M.S.M."/>
            <person name="Mascher T."/>
            <person name="Medema M.H."/>
            <person name="Devos D.P."/>
            <person name="Kaster A.-K."/>
            <person name="Ovreas L."/>
            <person name="Rohde M."/>
            <person name="Galperin M.Y."/>
            <person name="Jogler C."/>
        </authorList>
    </citation>
    <scope>NUCLEOTIDE SEQUENCE [LARGE SCALE GENOMIC DNA]</scope>
    <source>
        <strain evidence="5 6">Pan241w</strain>
    </source>
</reference>
<dbReference type="InterPro" id="IPR011444">
    <property type="entry name" value="DUF1549"/>
</dbReference>
<proteinExistence type="predicted"/>
<dbReference type="InterPro" id="IPR022655">
    <property type="entry name" value="DUF1553"/>
</dbReference>
<gene>
    <name evidence="5" type="ORF">Pan241w_31600</name>
</gene>
<dbReference type="SUPFAM" id="SSF46626">
    <property type="entry name" value="Cytochrome c"/>
    <property type="match status" value="1"/>
</dbReference>
<dbReference type="Pfam" id="PF07635">
    <property type="entry name" value="PSCyt1"/>
    <property type="match status" value="1"/>
</dbReference>